<protein>
    <submittedName>
        <fullName evidence="2">Uncharacterized protein</fullName>
    </submittedName>
</protein>
<dbReference type="AlphaFoldDB" id="A0A6A0AIZ7"/>
<name>A0A6A0AIZ7_HAELA</name>
<reference evidence="2 3" key="1">
    <citation type="submission" date="2020-02" db="EMBL/GenBank/DDBJ databases">
        <title>Draft genome sequence of Haematococcus lacustris strain NIES-144.</title>
        <authorList>
            <person name="Morimoto D."/>
            <person name="Nakagawa S."/>
            <person name="Yoshida T."/>
            <person name="Sawayama S."/>
        </authorList>
    </citation>
    <scope>NUCLEOTIDE SEQUENCE [LARGE SCALE GENOMIC DNA]</scope>
    <source>
        <strain evidence="2 3">NIES-144</strain>
    </source>
</reference>
<feature type="region of interest" description="Disordered" evidence="1">
    <location>
        <begin position="48"/>
        <end position="90"/>
    </location>
</feature>
<organism evidence="2 3">
    <name type="scientific">Haematococcus lacustris</name>
    <name type="common">Green alga</name>
    <name type="synonym">Haematococcus pluvialis</name>
    <dbReference type="NCBI Taxonomy" id="44745"/>
    <lineage>
        <taxon>Eukaryota</taxon>
        <taxon>Viridiplantae</taxon>
        <taxon>Chlorophyta</taxon>
        <taxon>core chlorophytes</taxon>
        <taxon>Chlorophyceae</taxon>
        <taxon>CS clade</taxon>
        <taxon>Chlamydomonadales</taxon>
        <taxon>Haematococcaceae</taxon>
        <taxon>Haematococcus</taxon>
    </lineage>
</organism>
<evidence type="ECO:0000313" key="3">
    <source>
        <dbReference type="Proteomes" id="UP000485058"/>
    </source>
</evidence>
<evidence type="ECO:0000313" key="2">
    <source>
        <dbReference type="EMBL" id="GFH32736.1"/>
    </source>
</evidence>
<dbReference type="Proteomes" id="UP000485058">
    <property type="component" value="Unassembled WGS sequence"/>
</dbReference>
<comment type="caution">
    <text evidence="2">The sequence shown here is derived from an EMBL/GenBank/DDBJ whole genome shotgun (WGS) entry which is preliminary data.</text>
</comment>
<gene>
    <name evidence="2" type="ORF">HaLaN_32004</name>
</gene>
<sequence length="90" mass="9482">MPPRKRPSAAEQEPLPIERFVVVAVWSAATVQSSELRAAHIAAVHASIGPTTLPGDQGPGWRRAARVQEDEAQAPPGPTQQPGSHTACSL</sequence>
<proteinExistence type="predicted"/>
<dbReference type="EMBL" id="BLLF01007047">
    <property type="protein sequence ID" value="GFH32736.1"/>
    <property type="molecule type" value="Genomic_DNA"/>
</dbReference>
<evidence type="ECO:0000256" key="1">
    <source>
        <dbReference type="SAM" id="MobiDB-lite"/>
    </source>
</evidence>
<keyword evidence="3" id="KW-1185">Reference proteome</keyword>
<accession>A0A6A0AIZ7</accession>